<organism evidence="3">
    <name type="scientific">Haemonchus placei</name>
    <name type="common">Barber's pole worm</name>
    <dbReference type="NCBI Taxonomy" id="6290"/>
    <lineage>
        <taxon>Eukaryota</taxon>
        <taxon>Metazoa</taxon>
        <taxon>Ecdysozoa</taxon>
        <taxon>Nematoda</taxon>
        <taxon>Chromadorea</taxon>
        <taxon>Rhabditida</taxon>
        <taxon>Rhabditina</taxon>
        <taxon>Rhabditomorpha</taxon>
        <taxon>Strongyloidea</taxon>
        <taxon>Trichostrongylidae</taxon>
        <taxon>Haemonchus</taxon>
    </lineage>
</organism>
<evidence type="ECO:0000313" key="3">
    <source>
        <dbReference type="WBParaSite" id="HPLM_0001401001-mRNA-1"/>
    </source>
</evidence>
<evidence type="ECO:0000313" key="2">
    <source>
        <dbReference type="Proteomes" id="UP000268014"/>
    </source>
</evidence>
<proteinExistence type="predicted"/>
<evidence type="ECO:0000313" key="1">
    <source>
        <dbReference type="EMBL" id="VDO51455.1"/>
    </source>
</evidence>
<keyword evidence="2" id="KW-1185">Reference proteome</keyword>
<protein>
    <submittedName>
        <fullName evidence="3">Secreted protein</fullName>
    </submittedName>
</protein>
<accession>A0A0N4WRA5</accession>
<dbReference type="Proteomes" id="UP000268014">
    <property type="component" value="Unassembled WGS sequence"/>
</dbReference>
<reference evidence="1 2" key="2">
    <citation type="submission" date="2018-11" db="EMBL/GenBank/DDBJ databases">
        <authorList>
            <consortium name="Pathogen Informatics"/>
        </authorList>
    </citation>
    <scope>NUCLEOTIDE SEQUENCE [LARGE SCALE GENOMIC DNA]</scope>
    <source>
        <strain evidence="1 2">MHpl1</strain>
    </source>
</reference>
<name>A0A0N4WRA5_HAEPC</name>
<gene>
    <name evidence="1" type="ORF">HPLM_LOCUS14002</name>
</gene>
<sequence>MKHVRTRAISEKTCEDTIILSYLPLSCLKASSEARTSFCCCCSHRCVTESQQASEMLFERAVASEGAKKMRLAVLLLCD</sequence>
<reference evidence="3" key="1">
    <citation type="submission" date="2017-02" db="UniProtKB">
        <authorList>
            <consortium name="WormBaseParasite"/>
        </authorList>
    </citation>
    <scope>IDENTIFICATION</scope>
</reference>
<dbReference type="AlphaFoldDB" id="A0A0N4WRA5"/>
<dbReference type="WBParaSite" id="HPLM_0001401001-mRNA-1">
    <property type="protein sequence ID" value="HPLM_0001401001-mRNA-1"/>
    <property type="gene ID" value="HPLM_0001401001"/>
</dbReference>
<dbReference type="EMBL" id="UZAF01018412">
    <property type="protein sequence ID" value="VDO51455.1"/>
    <property type="molecule type" value="Genomic_DNA"/>
</dbReference>